<protein>
    <recommendedName>
        <fullName evidence="4">Transposase</fullName>
    </recommendedName>
</protein>
<dbReference type="InterPro" id="IPR052709">
    <property type="entry name" value="Transposase-MT_Hybrid"/>
</dbReference>
<evidence type="ECO:0000313" key="3">
    <source>
        <dbReference type="Proteomes" id="UP001160148"/>
    </source>
</evidence>
<proteinExistence type="predicted"/>
<organism evidence="2 3">
    <name type="scientific">Macrosiphum euphorbiae</name>
    <name type="common">potato aphid</name>
    <dbReference type="NCBI Taxonomy" id="13131"/>
    <lineage>
        <taxon>Eukaryota</taxon>
        <taxon>Metazoa</taxon>
        <taxon>Ecdysozoa</taxon>
        <taxon>Arthropoda</taxon>
        <taxon>Hexapoda</taxon>
        <taxon>Insecta</taxon>
        <taxon>Pterygota</taxon>
        <taxon>Neoptera</taxon>
        <taxon>Paraneoptera</taxon>
        <taxon>Hemiptera</taxon>
        <taxon>Sternorrhyncha</taxon>
        <taxon>Aphidomorpha</taxon>
        <taxon>Aphidoidea</taxon>
        <taxon>Aphididae</taxon>
        <taxon>Macrosiphini</taxon>
        <taxon>Macrosiphum</taxon>
    </lineage>
</organism>
<evidence type="ECO:0000256" key="1">
    <source>
        <dbReference type="SAM" id="MobiDB-lite"/>
    </source>
</evidence>
<evidence type="ECO:0000313" key="2">
    <source>
        <dbReference type="EMBL" id="CAI6343396.1"/>
    </source>
</evidence>
<evidence type="ECO:0008006" key="4">
    <source>
        <dbReference type="Google" id="ProtNLM"/>
    </source>
</evidence>
<comment type="caution">
    <text evidence="2">The sequence shown here is derived from an EMBL/GenBank/DDBJ whole genome shotgun (WGS) entry which is preliminary data.</text>
</comment>
<dbReference type="AlphaFoldDB" id="A0AAV0VNU4"/>
<keyword evidence="3" id="KW-1185">Reference proteome</keyword>
<gene>
    <name evidence="2" type="ORF">MEUPH1_LOCUS671</name>
</gene>
<reference evidence="2 3" key="1">
    <citation type="submission" date="2023-01" db="EMBL/GenBank/DDBJ databases">
        <authorList>
            <person name="Whitehead M."/>
        </authorList>
    </citation>
    <scope>NUCLEOTIDE SEQUENCE [LARGE SCALE GENOMIC DNA]</scope>
</reference>
<dbReference type="PANTHER" id="PTHR46060">
    <property type="entry name" value="MARINER MOS1 TRANSPOSASE-LIKE PROTEIN"/>
    <property type="match status" value="1"/>
</dbReference>
<feature type="region of interest" description="Disordered" evidence="1">
    <location>
        <begin position="26"/>
        <end position="47"/>
    </location>
</feature>
<name>A0AAV0VNU4_9HEMI</name>
<dbReference type="PANTHER" id="PTHR46060:SF1">
    <property type="entry name" value="MARINER MOS1 TRANSPOSASE-LIKE PROTEIN"/>
    <property type="match status" value="1"/>
</dbReference>
<sequence length="97" mass="11296">MLSEVYGEECLSRARVLEWHKHFCGGRENVEDDDRPGRPTTSSANENIEKIDKIIRQDRRLSVRAVAEMVNIDRESVCRILIEKLNMKGEPKWSLKI</sequence>
<dbReference type="EMBL" id="CARXXK010000001">
    <property type="protein sequence ID" value="CAI6343396.1"/>
    <property type="molecule type" value="Genomic_DNA"/>
</dbReference>
<accession>A0AAV0VNU4</accession>
<dbReference type="Proteomes" id="UP001160148">
    <property type="component" value="Unassembled WGS sequence"/>
</dbReference>